<dbReference type="UniPathway" id="UPA00557">
    <property type="reaction ID" value="UER00614"/>
</dbReference>
<keyword evidence="15" id="KW-0472">Membrane</keyword>
<dbReference type="InterPro" id="IPR015222">
    <property type="entry name" value="Tam41"/>
</dbReference>
<dbReference type="AlphaFoldDB" id="A0A843VTF4"/>
<evidence type="ECO:0000256" key="9">
    <source>
        <dbReference type="ARBA" id="ARBA00022679"/>
    </source>
</evidence>
<comment type="similarity">
    <text evidence="5">Belongs to the TAM41 family.</text>
</comment>
<evidence type="ECO:0000256" key="17">
    <source>
        <dbReference type="ARBA" id="ARBA00023264"/>
    </source>
</evidence>
<evidence type="ECO:0000256" key="13">
    <source>
        <dbReference type="ARBA" id="ARBA00023098"/>
    </source>
</evidence>
<keyword evidence="13" id="KW-0443">Lipid metabolism</keyword>
<comment type="pathway">
    <text evidence="4">Lipid metabolism.</text>
</comment>
<dbReference type="GO" id="GO:0005743">
    <property type="term" value="C:mitochondrial inner membrane"/>
    <property type="evidence" value="ECO:0007669"/>
    <property type="project" value="UniProtKB-SubCell"/>
</dbReference>
<name>A0A843VTF4_COLES</name>
<comment type="caution">
    <text evidence="19">The sequence shown here is derived from an EMBL/GenBank/DDBJ whole genome shotgun (WGS) entry which is preliminary data.</text>
</comment>
<evidence type="ECO:0000256" key="4">
    <source>
        <dbReference type="ARBA" id="ARBA00005189"/>
    </source>
</evidence>
<reference evidence="19" key="1">
    <citation type="submission" date="2017-07" db="EMBL/GenBank/DDBJ databases">
        <title>Taro Niue Genome Assembly and Annotation.</title>
        <authorList>
            <person name="Atibalentja N."/>
            <person name="Keating K."/>
            <person name="Fields C.J."/>
        </authorList>
    </citation>
    <scope>NUCLEOTIDE SEQUENCE</scope>
    <source>
        <strain evidence="19">Niue_2</strain>
        <tissue evidence="19">Leaf</tissue>
    </source>
</reference>
<keyword evidence="16" id="KW-0594">Phospholipid biosynthesis</keyword>
<dbReference type="OrthoDB" id="341477at2759"/>
<dbReference type="PIRSF" id="PIRSF028840">
    <property type="entry name" value="Mmp37"/>
    <property type="match status" value="1"/>
</dbReference>
<dbReference type="EC" id="2.7.7.41" evidence="6"/>
<sequence length="309" mass="33998">MDVGARAAELAGPLEMFPPVDFCCAYGSSLLPNNDNKSAMVDYILGVAEPVQWHAEITRVADGIGVGVHFNPFVQWKDKMIKYGVVGMQELARDLLAWDRFYLSGRLQKPVRILVDNYDIEKVNAVNLKAATSAALLLSSPEFTEEELYSKICSLSYMGDLRMLFAEDKNKVNKIVKGSFGSFHKMYKPFIAEYITDGLLKSSTNGPQKAFEQDCGLSASQSLFSSLPWTIRAGLKTAEKVTRDAGGAIPQVAVSSRQEAINCTRRVLRRLVMVSSARQAVSGVLAAGGVNAVRYLGKKMCRAWRSRVP</sequence>
<keyword evidence="8" id="KW-0444">Lipid biosynthesis</keyword>
<dbReference type="GO" id="GO:0016024">
    <property type="term" value="P:CDP-diacylglycerol biosynthetic process"/>
    <property type="evidence" value="ECO:0007669"/>
    <property type="project" value="UniProtKB-UniPathway"/>
</dbReference>
<keyword evidence="20" id="KW-1185">Reference proteome</keyword>
<evidence type="ECO:0000256" key="1">
    <source>
        <dbReference type="ARBA" id="ARBA00001946"/>
    </source>
</evidence>
<proteinExistence type="inferred from homology"/>
<accession>A0A843VTF4</accession>
<evidence type="ECO:0000256" key="18">
    <source>
        <dbReference type="ARBA" id="ARBA00029893"/>
    </source>
</evidence>
<comment type="subcellular location">
    <subcellularLocation>
        <location evidence="2">Mitochondrion inner membrane</location>
        <topology evidence="2">Peripheral membrane protein</topology>
        <orientation evidence="2">Matrix side</orientation>
    </subcellularLocation>
</comment>
<evidence type="ECO:0000256" key="11">
    <source>
        <dbReference type="ARBA" id="ARBA00022792"/>
    </source>
</evidence>
<comment type="cofactor">
    <cofactor evidence="1">
        <name>Mg(2+)</name>
        <dbReference type="ChEBI" id="CHEBI:18420"/>
    </cofactor>
</comment>
<organism evidence="19 20">
    <name type="scientific">Colocasia esculenta</name>
    <name type="common">Wild taro</name>
    <name type="synonym">Arum esculentum</name>
    <dbReference type="NCBI Taxonomy" id="4460"/>
    <lineage>
        <taxon>Eukaryota</taxon>
        <taxon>Viridiplantae</taxon>
        <taxon>Streptophyta</taxon>
        <taxon>Embryophyta</taxon>
        <taxon>Tracheophyta</taxon>
        <taxon>Spermatophyta</taxon>
        <taxon>Magnoliopsida</taxon>
        <taxon>Liliopsida</taxon>
        <taxon>Araceae</taxon>
        <taxon>Aroideae</taxon>
        <taxon>Colocasieae</taxon>
        <taxon>Colocasia</taxon>
    </lineage>
</organism>
<gene>
    <name evidence="19" type="ORF">Taro_029499</name>
</gene>
<keyword evidence="14" id="KW-0496">Mitochondrion</keyword>
<evidence type="ECO:0000256" key="15">
    <source>
        <dbReference type="ARBA" id="ARBA00023136"/>
    </source>
</evidence>
<evidence type="ECO:0000256" key="2">
    <source>
        <dbReference type="ARBA" id="ARBA00004443"/>
    </source>
</evidence>
<dbReference type="PANTHER" id="PTHR13619:SF0">
    <property type="entry name" value="PHOSPHATIDATE CYTIDYLYLTRANSFERASE, MITOCHONDRIAL"/>
    <property type="match status" value="1"/>
</dbReference>
<evidence type="ECO:0000256" key="5">
    <source>
        <dbReference type="ARBA" id="ARBA00005458"/>
    </source>
</evidence>
<evidence type="ECO:0000313" key="20">
    <source>
        <dbReference type="Proteomes" id="UP000652761"/>
    </source>
</evidence>
<comment type="pathway">
    <text evidence="3">Phospholipid metabolism; CDP-diacylglycerol biosynthesis; CDP-diacylglycerol from sn-glycerol 3-phosphate: step 3/3.</text>
</comment>
<evidence type="ECO:0000256" key="10">
    <source>
        <dbReference type="ARBA" id="ARBA00022695"/>
    </source>
</evidence>
<evidence type="ECO:0000256" key="6">
    <source>
        <dbReference type="ARBA" id="ARBA00012487"/>
    </source>
</evidence>
<evidence type="ECO:0000256" key="7">
    <source>
        <dbReference type="ARBA" id="ARBA00018337"/>
    </source>
</evidence>
<dbReference type="GO" id="GO:0004605">
    <property type="term" value="F:phosphatidate cytidylyltransferase activity"/>
    <property type="evidence" value="ECO:0007669"/>
    <property type="project" value="UniProtKB-EC"/>
</dbReference>
<dbReference type="GO" id="GO:0032049">
    <property type="term" value="P:cardiolipin biosynthetic process"/>
    <property type="evidence" value="ECO:0007669"/>
    <property type="project" value="InterPro"/>
</dbReference>
<keyword evidence="10" id="KW-0548">Nucleotidyltransferase</keyword>
<evidence type="ECO:0000256" key="14">
    <source>
        <dbReference type="ARBA" id="ARBA00023128"/>
    </source>
</evidence>
<keyword evidence="17" id="KW-1208">Phospholipid metabolism</keyword>
<evidence type="ECO:0000256" key="16">
    <source>
        <dbReference type="ARBA" id="ARBA00023209"/>
    </source>
</evidence>
<dbReference type="Pfam" id="PF09139">
    <property type="entry name" value="Tam41_Mmp37"/>
    <property type="match status" value="2"/>
</dbReference>
<keyword evidence="11" id="KW-0999">Mitochondrion inner membrane</keyword>
<evidence type="ECO:0000313" key="19">
    <source>
        <dbReference type="EMBL" id="MQL96820.1"/>
    </source>
</evidence>
<protein>
    <recommendedName>
        <fullName evidence="7">Phosphatidate cytidylyltransferase, mitochondrial</fullName>
        <ecNumber evidence="6">2.7.7.41</ecNumber>
    </recommendedName>
    <alternativeName>
        <fullName evidence="18">CDP-diacylglycerol synthase</fullName>
    </alternativeName>
</protein>
<evidence type="ECO:0000256" key="3">
    <source>
        <dbReference type="ARBA" id="ARBA00005119"/>
    </source>
</evidence>
<dbReference type="Proteomes" id="UP000652761">
    <property type="component" value="Unassembled WGS sequence"/>
</dbReference>
<keyword evidence="12" id="KW-0460">Magnesium</keyword>
<keyword evidence="9" id="KW-0808">Transferase</keyword>
<dbReference type="EMBL" id="NMUH01001962">
    <property type="protein sequence ID" value="MQL96820.1"/>
    <property type="molecule type" value="Genomic_DNA"/>
</dbReference>
<dbReference type="PANTHER" id="PTHR13619">
    <property type="entry name" value="PHOSPHATIDATE CYTIDYLYLTRANSFERASE, MITOCHONDRIAL"/>
    <property type="match status" value="1"/>
</dbReference>
<evidence type="ECO:0000256" key="12">
    <source>
        <dbReference type="ARBA" id="ARBA00022842"/>
    </source>
</evidence>
<evidence type="ECO:0000256" key="8">
    <source>
        <dbReference type="ARBA" id="ARBA00022516"/>
    </source>
</evidence>